<dbReference type="Proteomes" id="UP000439903">
    <property type="component" value="Unassembled WGS sequence"/>
</dbReference>
<keyword evidence="1" id="KW-0732">Signal</keyword>
<evidence type="ECO:0000313" key="3">
    <source>
        <dbReference type="Proteomes" id="UP000439903"/>
    </source>
</evidence>
<gene>
    <name evidence="2" type="ORF">F8M41_007305</name>
</gene>
<reference evidence="2 3" key="1">
    <citation type="journal article" date="2019" name="Environ. Microbiol.">
        <title>At the nexus of three kingdoms: the genome of the mycorrhizal fungus Gigaspora margarita provides insights into plant, endobacterial and fungal interactions.</title>
        <authorList>
            <person name="Venice F."/>
            <person name="Ghignone S."/>
            <person name="Salvioli di Fossalunga A."/>
            <person name="Amselem J."/>
            <person name="Novero M."/>
            <person name="Xianan X."/>
            <person name="Sedzielewska Toro K."/>
            <person name="Morin E."/>
            <person name="Lipzen A."/>
            <person name="Grigoriev I.V."/>
            <person name="Henrissat B."/>
            <person name="Martin F.M."/>
            <person name="Bonfante P."/>
        </authorList>
    </citation>
    <scope>NUCLEOTIDE SEQUENCE [LARGE SCALE GENOMIC DNA]</scope>
    <source>
        <strain evidence="2 3">BEG34</strain>
    </source>
</reference>
<feature type="signal peptide" evidence="1">
    <location>
        <begin position="1"/>
        <end position="24"/>
    </location>
</feature>
<dbReference type="OrthoDB" id="2486739at2759"/>
<comment type="caution">
    <text evidence="2">The sequence shown here is derived from an EMBL/GenBank/DDBJ whole genome shotgun (WGS) entry which is preliminary data.</text>
</comment>
<evidence type="ECO:0000313" key="2">
    <source>
        <dbReference type="EMBL" id="KAF0417819.1"/>
    </source>
</evidence>
<dbReference type="EMBL" id="WTPW01001731">
    <property type="protein sequence ID" value="KAF0417819.1"/>
    <property type="molecule type" value="Genomic_DNA"/>
</dbReference>
<feature type="chain" id="PRO_5034566996" evidence="1">
    <location>
        <begin position="25"/>
        <end position="90"/>
    </location>
</feature>
<keyword evidence="3" id="KW-1185">Reference proteome</keyword>
<evidence type="ECO:0000256" key="1">
    <source>
        <dbReference type="SAM" id="SignalP"/>
    </source>
</evidence>
<organism evidence="2 3">
    <name type="scientific">Gigaspora margarita</name>
    <dbReference type="NCBI Taxonomy" id="4874"/>
    <lineage>
        <taxon>Eukaryota</taxon>
        <taxon>Fungi</taxon>
        <taxon>Fungi incertae sedis</taxon>
        <taxon>Mucoromycota</taxon>
        <taxon>Glomeromycotina</taxon>
        <taxon>Glomeromycetes</taxon>
        <taxon>Diversisporales</taxon>
        <taxon>Gigasporaceae</taxon>
        <taxon>Gigaspora</taxon>
    </lineage>
</organism>
<dbReference type="AlphaFoldDB" id="A0A8H3X6R8"/>
<proteinExistence type="predicted"/>
<accession>A0A8H3X6R8</accession>
<sequence>MTKNIASFFIFLFFATTLLNVTLATPVDTSSKHYECGDQCYWGPQHEGYAPCYPNCGCYNSVCMCYSDVCKCESRSGDDGYDGYVSGYRD</sequence>
<protein>
    <submittedName>
        <fullName evidence="2">Uncharacterized protein</fullName>
    </submittedName>
</protein>
<name>A0A8H3X6R8_GIGMA</name>